<dbReference type="OrthoDB" id="7446256at2"/>
<protein>
    <recommendedName>
        <fullName evidence="3">DUF3667 domain-containing protein</fullName>
    </recommendedName>
</protein>
<dbReference type="EMBL" id="QGDC01000001">
    <property type="protein sequence ID" value="RCH56453.1"/>
    <property type="molecule type" value="Genomic_DNA"/>
</dbReference>
<proteinExistence type="predicted"/>
<dbReference type="Pfam" id="PF12412">
    <property type="entry name" value="DUF3667"/>
    <property type="match status" value="1"/>
</dbReference>
<dbReference type="Proteomes" id="UP000253209">
    <property type="component" value="Unassembled WGS sequence"/>
</dbReference>
<dbReference type="AlphaFoldDB" id="A0A367GUV1"/>
<organism evidence="1 2">
    <name type="scientific">Mucilaginibacter hurinus</name>
    <dbReference type="NCBI Taxonomy" id="2201324"/>
    <lineage>
        <taxon>Bacteria</taxon>
        <taxon>Pseudomonadati</taxon>
        <taxon>Bacteroidota</taxon>
        <taxon>Sphingobacteriia</taxon>
        <taxon>Sphingobacteriales</taxon>
        <taxon>Sphingobacteriaceae</taxon>
        <taxon>Mucilaginibacter</taxon>
    </lineage>
</organism>
<dbReference type="RefSeq" id="WP_114003350.1">
    <property type="nucleotide sequence ID" value="NZ_QGDC01000001.1"/>
</dbReference>
<dbReference type="InterPro" id="IPR022134">
    <property type="entry name" value="DUF3667"/>
</dbReference>
<accession>A0A367GUV1</accession>
<sequence>MHSSKVTGAIKCKNCYNRFEGNFCNNCGQDADTKRINIHYFLDALQHKYLKLNKGFFFTVYGLFVRPGNTIKDYLDGKRVEYFKPFDLIYCLVVCML</sequence>
<name>A0A367GUV1_9SPHI</name>
<evidence type="ECO:0000313" key="1">
    <source>
        <dbReference type="EMBL" id="RCH56453.1"/>
    </source>
</evidence>
<evidence type="ECO:0000313" key="2">
    <source>
        <dbReference type="Proteomes" id="UP000253209"/>
    </source>
</evidence>
<evidence type="ECO:0008006" key="3">
    <source>
        <dbReference type="Google" id="ProtNLM"/>
    </source>
</evidence>
<comment type="caution">
    <text evidence="1">The sequence shown here is derived from an EMBL/GenBank/DDBJ whole genome shotgun (WGS) entry which is preliminary data.</text>
</comment>
<keyword evidence="2" id="KW-1185">Reference proteome</keyword>
<reference evidence="1 2" key="1">
    <citation type="submission" date="2018-05" db="EMBL/GenBank/DDBJ databases">
        <title>Mucilaginibacter hurinus sp. nov., isolated from briquette warehouse soil.</title>
        <authorList>
            <person name="Choi L."/>
        </authorList>
    </citation>
    <scope>NUCLEOTIDE SEQUENCE [LARGE SCALE GENOMIC DNA]</scope>
    <source>
        <strain evidence="1 2">ZR32</strain>
    </source>
</reference>
<gene>
    <name evidence="1" type="ORF">DJ568_00920</name>
</gene>